<reference evidence="2 3" key="1">
    <citation type="submission" date="2024-02" db="EMBL/GenBank/DDBJ databases">
        <title>Chromosome-scale genome assembly of the rough periwinkle Littorina saxatilis.</title>
        <authorList>
            <person name="De Jode A."/>
            <person name="Faria R."/>
            <person name="Formenti G."/>
            <person name="Sims Y."/>
            <person name="Smith T.P."/>
            <person name="Tracey A."/>
            <person name="Wood J.M.D."/>
            <person name="Zagrodzka Z.B."/>
            <person name="Johannesson K."/>
            <person name="Butlin R.K."/>
            <person name="Leder E.H."/>
        </authorList>
    </citation>
    <scope>NUCLEOTIDE SEQUENCE [LARGE SCALE GENOMIC DNA]</scope>
    <source>
        <strain evidence="2">Snail1</strain>
        <tissue evidence="2">Muscle</tissue>
    </source>
</reference>
<dbReference type="AlphaFoldDB" id="A0AAN9ARI9"/>
<dbReference type="Proteomes" id="UP001374579">
    <property type="component" value="Unassembled WGS sequence"/>
</dbReference>
<evidence type="ECO:0000313" key="2">
    <source>
        <dbReference type="EMBL" id="KAK7091807.1"/>
    </source>
</evidence>
<feature type="transmembrane region" description="Helical" evidence="1">
    <location>
        <begin position="86"/>
        <end position="104"/>
    </location>
</feature>
<gene>
    <name evidence="2" type="ORF">V1264_009443</name>
</gene>
<proteinExistence type="predicted"/>
<feature type="transmembrane region" description="Helical" evidence="1">
    <location>
        <begin position="124"/>
        <end position="140"/>
    </location>
</feature>
<keyword evidence="1" id="KW-0472">Membrane</keyword>
<dbReference type="EMBL" id="JBAMIC010000022">
    <property type="protein sequence ID" value="KAK7091807.1"/>
    <property type="molecule type" value="Genomic_DNA"/>
</dbReference>
<evidence type="ECO:0000256" key="1">
    <source>
        <dbReference type="SAM" id="Phobius"/>
    </source>
</evidence>
<name>A0AAN9ARI9_9CAEN</name>
<organism evidence="2 3">
    <name type="scientific">Littorina saxatilis</name>
    <dbReference type="NCBI Taxonomy" id="31220"/>
    <lineage>
        <taxon>Eukaryota</taxon>
        <taxon>Metazoa</taxon>
        <taxon>Spiralia</taxon>
        <taxon>Lophotrochozoa</taxon>
        <taxon>Mollusca</taxon>
        <taxon>Gastropoda</taxon>
        <taxon>Caenogastropoda</taxon>
        <taxon>Littorinimorpha</taxon>
        <taxon>Littorinoidea</taxon>
        <taxon>Littorinidae</taxon>
        <taxon>Littorina</taxon>
    </lineage>
</organism>
<sequence length="142" mass="15951">MKLPKLPTLGGLPALPSLPALPFQLPSMPDWNWLRLWLRTSFKSTQQSWSALTCTRRVDVIVGLTLHCLLMSLHVLVSFVARGARCVLLVLNTVLFRLATAFGFVRPLRLLRDTPEVRQQLETATILSIAGYNLVLFEGLKK</sequence>
<keyword evidence="1" id="KW-1133">Transmembrane helix</keyword>
<comment type="caution">
    <text evidence="2">The sequence shown here is derived from an EMBL/GenBank/DDBJ whole genome shotgun (WGS) entry which is preliminary data.</text>
</comment>
<keyword evidence="3" id="KW-1185">Reference proteome</keyword>
<keyword evidence="1" id="KW-0812">Transmembrane</keyword>
<accession>A0AAN9ARI9</accession>
<evidence type="ECO:0000313" key="3">
    <source>
        <dbReference type="Proteomes" id="UP001374579"/>
    </source>
</evidence>
<protein>
    <submittedName>
        <fullName evidence="2">Uncharacterized protein</fullName>
    </submittedName>
</protein>
<feature type="transmembrane region" description="Helical" evidence="1">
    <location>
        <begin position="60"/>
        <end position="79"/>
    </location>
</feature>